<dbReference type="GO" id="GO:0008982">
    <property type="term" value="F:protein-N(PI)-phosphohistidine-sugar phosphotransferase activity"/>
    <property type="evidence" value="ECO:0007669"/>
    <property type="project" value="InterPro"/>
</dbReference>
<keyword evidence="3" id="KW-1003">Cell membrane</keyword>
<sequence length="343" mass="35983">MEKTKQKSFLDHIMDGIGYMLPLVVAGGILMGIGYMLDNPSVNPAHYGYNNPLAKFFSTIGSKTFGFMLPVLSAGISYSIAGVATIPAALMAGAIVKDGTSGFLGALFVGFIAGYITILIQRTFRKIPDTLDGLRSLLLIPLISVMLVGLISLFAVEPIIGQINTMLNSLLKSMNGSSQILLGSILGGMESVDMGGPVNKTAYLFATSSLANGQYALMSAVLAGGIVPPYVTAFASTIFKNKFSKEERERGITNYIVGLAGITETGIPFLVSDPIRVMAACIPGSAIAGGLSIYLHCSVMAPFGGIFILPLNSNPLGFLISMITGIAVGTVILGLLKKPIEEK</sequence>
<evidence type="ECO:0000259" key="10">
    <source>
        <dbReference type="PROSITE" id="PS51104"/>
    </source>
</evidence>
<dbReference type="PANTHER" id="PTHR30505">
    <property type="entry name" value="FRUCTOSE-LIKE PERMEASE"/>
    <property type="match status" value="1"/>
</dbReference>
<dbReference type="EMBL" id="AP026801">
    <property type="protein sequence ID" value="BDR55558.1"/>
    <property type="molecule type" value="Genomic_DNA"/>
</dbReference>
<feature type="transmembrane region" description="Helical" evidence="9">
    <location>
        <begin position="136"/>
        <end position="156"/>
    </location>
</feature>
<name>A0AAU9CWA5_9LACO</name>
<evidence type="ECO:0000256" key="8">
    <source>
        <dbReference type="ARBA" id="ARBA00023136"/>
    </source>
</evidence>
<feature type="domain" description="PTS EIIC type-2" evidence="10">
    <location>
        <begin position="9"/>
        <end position="343"/>
    </location>
</feature>
<dbReference type="NCBIfam" id="TIGR01427">
    <property type="entry name" value="PTS_IIC_fructo"/>
    <property type="match status" value="1"/>
</dbReference>
<gene>
    <name evidence="11" type="ORF">KIMC2_01200</name>
</gene>
<feature type="transmembrane region" description="Helical" evidence="9">
    <location>
        <begin position="215"/>
        <end position="239"/>
    </location>
</feature>
<evidence type="ECO:0000256" key="7">
    <source>
        <dbReference type="ARBA" id="ARBA00022989"/>
    </source>
</evidence>
<feature type="transmembrane region" description="Helical" evidence="9">
    <location>
        <begin position="315"/>
        <end position="336"/>
    </location>
</feature>
<evidence type="ECO:0000256" key="3">
    <source>
        <dbReference type="ARBA" id="ARBA00022475"/>
    </source>
</evidence>
<dbReference type="InterPro" id="IPR013014">
    <property type="entry name" value="PTS_EIIC_2"/>
</dbReference>
<evidence type="ECO:0000256" key="4">
    <source>
        <dbReference type="ARBA" id="ARBA00022597"/>
    </source>
</evidence>
<accession>A0AAU9CWA5</accession>
<feature type="transmembrane region" description="Helical" evidence="9">
    <location>
        <begin position="103"/>
        <end position="124"/>
    </location>
</feature>
<dbReference type="AlphaFoldDB" id="A0AAU9CWA5"/>
<comment type="subcellular location">
    <subcellularLocation>
        <location evidence="1">Cell inner membrane</location>
        <topology evidence="1">Multi-pass membrane protein</topology>
    </subcellularLocation>
</comment>
<evidence type="ECO:0000256" key="9">
    <source>
        <dbReference type="SAM" id="Phobius"/>
    </source>
</evidence>
<evidence type="ECO:0000313" key="12">
    <source>
        <dbReference type="Proteomes" id="UP001321804"/>
    </source>
</evidence>
<dbReference type="GO" id="GO:0009401">
    <property type="term" value="P:phosphoenolpyruvate-dependent sugar phosphotransferase system"/>
    <property type="evidence" value="ECO:0007669"/>
    <property type="project" value="UniProtKB-KW"/>
</dbReference>
<reference evidence="11 12" key="1">
    <citation type="journal article" date="2023" name="Microbiol. Spectr.">
        <title>Symbiosis of Carpenter Bees with Uncharacterized Lactic Acid Bacteria Showing NAD Auxotrophy.</title>
        <authorList>
            <person name="Kawasaki S."/>
            <person name="Ozawa K."/>
            <person name="Mori T."/>
            <person name="Yamamoto A."/>
            <person name="Ito M."/>
            <person name="Ohkuma M."/>
            <person name="Sakamoto M."/>
            <person name="Matsutani M."/>
        </authorList>
    </citation>
    <scope>NUCLEOTIDE SEQUENCE [LARGE SCALE GENOMIC DNA]</scope>
    <source>
        <strain evidence="11 12">KimC2</strain>
    </source>
</reference>
<evidence type="ECO:0000313" key="11">
    <source>
        <dbReference type="EMBL" id="BDR55558.1"/>
    </source>
</evidence>
<dbReference type="KEGG" id="xak:KIMC2_01200"/>
<dbReference type="Proteomes" id="UP001321804">
    <property type="component" value="Chromosome"/>
</dbReference>
<dbReference type="GO" id="GO:0005886">
    <property type="term" value="C:plasma membrane"/>
    <property type="evidence" value="ECO:0007669"/>
    <property type="project" value="UniProtKB-SubCell"/>
</dbReference>
<evidence type="ECO:0000256" key="5">
    <source>
        <dbReference type="ARBA" id="ARBA00022683"/>
    </source>
</evidence>
<dbReference type="RefSeq" id="WP_317696986.1">
    <property type="nucleotide sequence ID" value="NZ_AP026801.1"/>
</dbReference>
<dbReference type="InterPro" id="IPR006327">
    <property type="entry name" value="PTS_IIC_fruc"/>
</dbReference>
<evidence type="ECO:0000256" key="1">
    <source>
        <dbReference type="ARBA" id="ARBA00004429"/>
    </source>
</evidence>
<protein>
    <recommendedName>
        <fullName evidence="10">PTS EIIC type-2 domain-containing protein</fullName>
    </recommendedName>
</protein>
<feature type="transmembrane region" description="Helical" evidence="9">
    <location>
        <begin position="76"/>
        <end position="96"/>
    </location>
</feature>
<dbReference type="GO" id="GO:0090563">
    <property type="term" value="F:protein-phosphocysteine-sugar phosphotransferase activity"/>
    <property type="evidence" value="ECO:0007669"/>
    <property type="project" value="TreeGrafter"/>
</dbReference>
<dbReference type="PANTHER" id="PTHR30505:SF28">
    <property type="entry name" value="PTS SYSTEM 2-O-ALPHA-MANNOSYL-D-GLYCERATE-SPECIFIC EIIABC COMPONENT"/>
    <property type="match status" value="1"/>
</dbReference>
<dbReference type="GO" id="GO:0005351">
    <property type="term" value="F:carbohydrate:proton symporter activity"/>
    <property type="evidence" value="ECO:0007669"/>
    <property type="project" value="InterPro"/>
</dbReference>
<organism evidence="11 12">
    <name type="scientific">Xylocopilactobacillus apis</name>
    <dbReference type="NCBI Taxonomy" id="2932183"/>
    <lineage>
        <taxon>Bacteria</taxon>
        <taxon>Bacillati</taxon>
        <taxon>Bacillota</taxon>
        <taxon>Bacilli</taxon>
        <taxon>Lactobacillales</taxon>
        <taxon>Lactobacillaceae</taxon>
        <taxon>Xylocopilactobacillus</taxon>
    </lineage>
</organism>
<keyword evidence="12" id="KW-1185">Reference proteome</keyword>
<keyword evidence="5" id="KW-0598">Phosphotransferase system</keyword>
<dbReference type="Pfam" id="PF02378">
    <property type="entry name" value="PTS_EIIC"/>
    <property type="match status" value="1"/>
</dbReference>
<keyword evidence="6 9" id="KW-0812">Transmembrane</keyword>
<feature type="transmembrane region" description="Helical" evidence="9">
    <location>
        <begin position="286"/>
        <end position="309"/>
    </location>
</feature>
<feature type="transmembrane region" description="Helical" evidence="9">
    <location>
        <begin position="12"/>
        <end position="37"/>
    </location>
</feature>
<keyword evidence="2" id="KW-0813">Transport</keyword>
<dbReference type="PROSITE" id="PS51104">
    <property type="entry name" value="PTS_EIIC_TYPE_2"/>
    <property type="match status" value="1"/>
</dbReference>
<keyword evidence="7 9" id="KW-1133">Transmembrane helix</keyword>
<proteinExistence type="predicted"/>
<dbReference type="InterPro" id="IPR003352">
    <property type="entry name" value="PTS_EIIC"/>
</dbReference>
<keyword evidence="4" id="KW-0762">Sugar transport</keyword>
<dbReference type="InterPro" id="IPR050864">
    <property type="entry name" value="Bacterial_PTS_Sugar_Transport"/>
</dbReference>
<keyword evidence="8 9" id="KW-0472">Membrane</keyword>
<evidence type="ECO:0000256" key="2">
    <source>
        <dbReference type="ARBA" id="ARBA00022448"/>
    </source>
</evidence>
<evidence type="ECO:0000256" key="6">
    <source>
        <dbReference type="ARBA" id="ARBA00022692"/>
    </source>
</evidence>